<proteinExistence type="predicted"/>
<dbReference type="InterPro" id="IPR048381">
    <property type="entry name" value="GDH_C"/>
</dbReference>
<reference evidence="2 3" key="1">
    <citation type="submission" date="2020-04" db="EMBL/GenBank/DDBJ databases">
        <authorList>
            <person name="Klaysubun C."/>
            <person name="Duangmal K."/>
            <person name="Lipun K."/>
        </authorList>
    </citation>
    <scope>NUCLEOTIDE SEQUENCE [LARGE SCALE GENOMIC DNA]</scope>
    <source>
        <strain evidence="2 3">K10HN5</strain>
    </source>
</reference>
<protein>
    <submittedName>
        <fullName evidence="2">NAD-glutamate dehydrogenase</fullName>
    </submittedName>
</protein>
<feature type="domain" description="NAD-specific glutamate dehydrogenase C-terminal" evidence="1">
    <location>
        <begin position="28"/>
        <end position="272"/>
    </location>
</feature>
<evidence type="ECO:0000313" key="2">
    <source>
        <dbReference type="EMBL" id="NMH97401.1"/>
    </source>
</evidence>
<dbReference type="InterPro" id="IPR007780">
    <property type="entry name" value="NAD_Glu_DH_bac"/>
</dbReference>
<comment type="caution">
    <text evidence="2">The sequence shown here is derived from an EMBL/GenBank/DDBJ whole genome shotgun (WGS) entry which is preliminary data.</text>
</comment>
<name>A0ABX1S787_9PSEU</name>
<dbReference type="Proteomes" id="UP000820669">
    <property type="component" value="Unassembled WGS sequence"/>
</dbReference>
<evidence type="ECO:0000259" key="1">
    <source>
        <dbReference type="Pfam" id="PF21074"/>
    </source>
</evidence>
<gene>
    <name evidence="2" type="ORF">HF526_08775</name>
</gene>
<organism evidence="2 3">
    <name type="scientific">Pseudonocardia acidicola</name>
    <dbReference type="NCBI Taxonomy" id="2724939"/>
    <lineage>
        <taxon>Bacteria</taxon>
        <taxon>Bacillati</taxon>
        <taxon>Actinomycetota</taxon>
        <taxon>Actinomycetes</taxon>
        <taxon>Pseudonocardiales</taxon>
        <taxon>Pseudonocardiaceae</taxon>
        <taxon>Pseudonocardia</taxon>
    </lineage>
</organism>
<dbReference type="EMBL" id="JAAXLA010000012">
    <property type="protein sequence ID" value="NMH97401.1"/>
    <property type="molecule type" value="Genomic_DNA"/>
</dbReference>
<dbReference type="Pfam" id="PF21074">
    <property type="entry name" value="GDH_C"/>
    <property type="match status" value="1"/>
</dbReference>
<accession>A0ABX1S787</accession>
<sequence length="285" mass="30426">DLVARTGLDRGLEVLPGPDGFAALEAAGLGLTSPELATVLAHAKLDLTRRLVDTDLPEVPAFAARLAGYFPHPLRERFPAAIAAHPLRREIVATLLVNEMVDHAGISYAFRLGEELAAGVADAVRAFAVSTAVFDLPGLWAQARHPDVPVAVADRIVLDSRRLLDRASRWFLTNRPQPLAVGAETARFGPPVRMLAPRLPELLRGREAEAVGRRAEALTGRGVPPAPALRSAALPHGLGLLDVVEVAEPADRARARLPVEEVAELYFALSERQGAAAETRPLPAS</sequence>
<keyword evidence="3" id="KW-1185">Reference proteome</keyword>
<dbReference type="PANTHER" id="PTHR43403:SF1">
    <property type="entry name" value="NAD-SPECIFIC GLUTAMATE DEHYDROGENASE"/>
    <property type="match status" value="1"/>
</dbReference>
<feature type="non-terminal residue" evidence="2">
    <location>
        <position position="1"/>
    </location>
</feature>
<dbReference type="PANTHER" id="PTHR43403">
    <property type="entry name" value="NAD-SPECIFIC GLUTAMATE DEHYDROGENASE"/>
    <property type="match status" value="1"/>
</dbReference>
<evidence type="ECO:0000313" key="3">
    <source>
        <dbReference type="Proteomes" id="UP000820669"/>
    </source>
</evidence>